<feature type="signal peptide" evidence="1">
    <location>
        <begin position="1"/>
        <end position="18"/>
    </location>
</feature>
<feature type="chain" id="PRO_5003679134" description="Transmembrane protein" evidence="1">
    <location>
        <begin position="19"/>
        <end position="45"/>
    </location>
</feature>
<protein>
    <recommendedName>
        <fullName evidence="3">Transmembrane protein</fullName>
    </recommendedName>
</protein>
<dbReference type="EMBL" id="BT149577">
    <property type="protein sequence ID" value="AFK49371.1"/>
    <property type="molecule type" value="mRNA"/>
</dbReference>
<evidence type="ECO:0008006" key="3">
    <source>
        <dbReference type="Google" id="ProtNLM"/>
    </source>
</evidence>
<name>I3TA29_MEDTR</name>
<evidence type="ECO:0000313" key="2">
    <source>
        <dbReference type="EMBL" id="AFK49371.1"/>
    </source>
</evidence>
<keyword evidence="1" id="KW-0732">Signal</keyword>
<evidence type="ECO:0000256" key="1">
    <source>
        <dbReference type="SAM" id="SignalP"/>
    </source>
</evidence>
<dbReference type="AlphaFoldDB" id="I3TA29"/>
<organism evidence="2">
    <name type="scientific">Medicago truncatula</name>
    <name type="common">Barrel medic</name>
    <name type="synonym">Medicago tribuloides</name>
    <dbReference type="NCBI Taxonomy" id="3880"/>
    <lineage>
        <taxon>Eukaryota</taxon>
        <taxon>Viridiplantae</taxon>
        <taxon>Streptophyta</taxon>
        <taxon>Embryophyta</taxon>
        <taxon>Tracheophyta</taxon>
        <taxon>Spermatophyta</taxon>
        <taxon>Magnoliopsida</taxon>
        <taxon>eudicotyledons</taxon>
        <taxon>Gunneridae</taxon>
        <taxon>Pentapetalae</taxon>
        <taxon>rosids</taxon>
        <taxon>fabids</taxon>
        <taxon>Fabales</taxon>
        <taxon>Fabaceae</taxon>
        <taxon>Papilionoideae</taxon>
        <taxon>50 kb inversion clade</taxon>
        <taxon>NPAAA clade</taxon>
        <taxon>Hologalegina</taxon>
        <taxon>IRL clade</taxon>
        <taxon>Trifolieae</taxon>
        <taxon>Medicago</taxon>
    </lineage>
</organism>
<proteinExistence type="evidence at transcript level"/>
<reference evidence="2" key="1">
    <citation type="submission" date="2012-05" db="EMBL/GenBank/DDBJ databases">
        <authorList>
            <person name="Krishnakumar V."/>
            <person name="Cheung F."/>
            <person name="Xiao Y."/>
            <person name="Chan A."/>
            <person name="Moskal W.A."/>
            <person name="Town C.D."/>
        </authorList>
    </citation>
    <scope>NUCLEOTIDE SEQUENCE</scope>
</reference>
<accession>I3TA29</accession>
<sequence>MLLIALFITCRKWILLVGQLGIDQHSSTLPLSYLEIYTSFFTLTP</sequence>